<dbReference type="OMA" id="PRVFNEQ"/>
<dbReference type="PANTHER" id="PTHR21371">
    <property type="entry name" value="KETOL-ACID REDUCTOISOMERASE, MITOCHONDRIAL"/>
    <property type="match status" value="1"/>
</dbReference>
<dbReference type="PANTHER" id="PTHR21371:SF1">
    <property type="entry name" value="KETOL-ACID REDUCTOISOMERASE, MITOCHONDRIAL"/>
    <property type="match status" value="1"/>
</dbReference>
<dbReference type="InterPro" id="IPR013116">
    <property type="entry name" value="KARI_N"/>
</dbReference>
<dbReference type="InterPro" id="IPR036291">
    <property type="entry name" value="NAD(P)-bd_dom_sf"/>
</dbReference>
<comment type="pathway">
    <text evidence="2">Amino-acid biosynthesis; L-isoleucine biosynthesis; L-isoleucine from 2-oxobutanoate: step 2/4.</text>
</comment>
<evidence type="ECO:0000259" key="9">
    <source>
        <dbReference type="PROSITE" id="PS51850"/>
    </source>
</evidence>
<dbReference type="UniPathway" id="UPA00047">
    <property type="reaction ID" value="UER00056"/>
</dbReference>
<evidence type="ECO:0000313" key="11">
    <source>
        <dbReference type="Proteomes" id="UP000007431"/>
    </source>
</evidence>
<dbReference type="RefSeq" id="XP_003038779.1">
    <property type="nucleotide sequence ID" value="XM_003038733.1"/>
</dbReference>
<evidence type="ECO:0000313" key="10">
    <source>
        <dbReference type="EMBL" id="EFJ03877.1"/>
    </source>
</evidence>
<dbReference type="AlphaFoldDB" id="D8PRV0"/>
<keyword evidence="6" id="KW-0100">Branched-chain amino acid biosynthesis</keyword>
<sequence>MGSAKIYYDDDADLSVLDGKKIVFLGFGNQGAAQAQNLRDSGIPNDSILVANREDHYAEDAKSKGFHVEHDFGKAAEVADILFVLIPDQVQPRVFNGQFAPKLKADATIVVASGYNVFFKLLEFKPTQNVVMVAPRMIGSSVRSLYQKGRGFPCFVSVEQDGTGKGLAIALALSRAIGATKAGAISSSVYEETAMDLFAEQGLWPNIIMLFREAFNVLKEAGCSDEALCYEMWMSKEPAEIFERAAEDGFVLQLKHHSSVSQYGQLNGAAKLDGSAARAHFKDILYNQVLNGKFCKEFAQIEDALEKDDESNPLNKLYKDAEESDMGQAEKRVRARLTELL</sequence>
<feature type="domain" description="KARI N-terminal Rossmann" evidence="9">
    <location>
        <begin position="4"/>
        <end position="187"/>
    </location>
</feature>
<dbReference type="UniPathway" id="UPA00049">
    <property type="reaction ID" value="UER00060"/>
</dbReference>
<evidence type="ECO:0000256" key="2">
    <source>
        <dbReference type="ARBA" id="ARBA00004885"/>
    </source>
</evidence>
<dbReference type="HOGENOM" id="CLU_033821_0_0_1"/>
<dbReference type="Gene3D" id="6.10.240.10">
    <property type="match status" value="1"/>
</dbReference>
<comment type="similarity">
    <text evidence="3">Belongs to the ketol-acid reductoisomerase family.</text>
</comment>
<dbReference type="eggNOG" id="ENOG502SIKA">
    <property type="taxonomic scope" value="Eukaryota"/>
</dbReference>
<dbReference type="GO" id="GO:0004455">
    <property type="term" value="F:ketol-acid reductoisomerase activity"/>
    <property type="evidence" value="ECO:0007669"/>
    <property type="project" value="InterPro"/>
</dbReference>
<gene>
    <name evidence="10" type="ORF">SCHCODRAFT_255617</name>
</gene>
<keyword evidence="4" id="KW-0028">Amino-acid biosynthesis</keyword>
<accession>D8PRV0</accession>
<dbReference type="Gene3D" id="3.40.50.720">
    <property type="entry name" value="NAD(P)-binding Rossmann-like Domain"/>
    <property type="match status" value="1"/>
</dbReference>
<dbReference type="GO" id="GO:0009097">
    <property type="term" value="P:isoleucine biosynthetic process"/>
    <property type="evidence" value="ECO:0007669"/>
    <property type="project" value="UniProtKB-UniPathway"/>
</dbReference>
<dbReference type="Pfam" id="PF07991">
    <property type="entry name" value="KARI_N"/>
    <property type="match status" value="1"/>
</dbReference>
<evidence type="ECO:0000256" key="7">
    <source>
        <dbReference type="ARBA" id="ARBA00030209"/>
    </source>
</evidence>
<dbReference type="InterPro" id="IPR000506">
    <property type="entry name" value="KARI_C"/>
</dbReference>
<dbReference type="InterPro" id="IPR013023">
    <property type="entry name" value="KARI"/>
</dbReference>
<dbReference type="SUPFAM" id="SSF51735">
    <property type="entry name" value="NAD(P)-binding Rossmann-fold domains"/>
    <property type="match status" value="1"/>
</dbReference>
<comment type="pathway">
    <text evidence="1">Amino-acid biosynthesis; L-valine biosynthesis; L-valine from pyruvate: step 2/4.</text>
</comment>
<dbReference type="EMBL" id="GL377302">
    <property type="protein sequence ID" value="EFJ03877.1"/>
    <property type="molecule type" value="Genomic_DNA"/>
</dbReference>
<organism evidence="11">
    <name type="scientific">Schizophyllum commune (strain H4-8 / FGSC 9210)</name>
    <name type="common">Split gill fungus</name>
    <dbReference type="NCBI Taxonomy" id="578458"/>
    <lineage>
        <taxon>Eukaryota</taxon>
        <taxon>Fungi</taxon>
        <taxon>Dikarya</taxon>
        <taxon>Basidiomycota</taxon>
        <taxon>Agaricomycotina</taxon>
        <taxon>Agaricomycetes</taxon>
        <taxon>Agaricomycetidae</taxon>
        <taxon>Agaricales</taxon>
        <taxon>Schizophyllaceae</taxon>
        <taxon>Schizophyllum</taxon>
    </lineage>
</organism>
<evidence type="ECO:0000256" key="1">
    <source>
        <dbReference type="ARBA" id="ARBA00004864"/>
    </source>
</evidence>
<proteinExistence type="inferred from homology"/>
<dbReference type="OrthoDB" id="5411533at2759"/>
<dbReference type="GeneID" id="9594575"/>
<evidence type="ECO:0000256" key="4">
    <source>
        <dbReference type="ARBA" id="ARBA00022605"/>
    </source>
</evidence>
<name>D8PRV0_SCHCM</name>
<evidence type="ECO:0000256" key="3">
    <source>
        <dbReference type="ARBA" id="ARBA00010318"/>
    </source>
</evidence>
<evidence type="ECO:0000256" key="6">
    <source>
        <dbReference type="ARBA" id="ARBA00023304"/>
    </source>
</evidence>
<keyword evidence="5" id="KW-0560">Oxidoreductase</keyword>
<dbReference type="PROSITE" id="PS51850">
    <property type="entry name" value="KARI_N"/>
    <property type="match status" value="1"/>
</dbReference>
<protein>
    <recommendedName>
        <fullName evidence="8">Acetohydroxy-acid reductoisomerase</fullName>
    </recommendedName>
    <alternativeName>
        <fullName evidence="7">Alpha-keto-beta-hydroxylacyl reductoisomerase</fullName>
    </alternativeName>
</protein>
<evidence type="ECO:0000256" key="8">
    <source>
        <dbReference type="ARBA" id="ARBA00030593"/>
    </source>
</evidence>
<dbReference type="KEGG" id="scm:SCHCO_02610599"/>
<dbReference type="Pfam" id="PF01450">
    <property type="entry name" value="KARI_C"/>
    <property type="match status" value="1"/>
</dbReference>
<dbReference type="SUPFAM" id="SSF48179">
    <property type="entry name" value="6-phosphogluconate dehydrogenase C-terminal domain-like"/>
    <property type="match status" value="1"/>
</dbReference>
<dbReference type="InterPro" id="IPR008927">
    <property type="entry name" value="6-PGluconate_DH-like_C_sf"/>
</dbReference>
<evidence type="ECO:0000256" key="5">
    <source>
        <dbReference type="ARBA" id="ARBA00023002"/>
    </source>
</evidence>
<dbReference type="VEuPathDB" id="FungiDB:SCHCODRAFT_02610599"/>
<reference evidence="10 11" key="1">
    <citation type="journal article" date="2010" name="Nat. Biotechnol.">
        <title>Genome sequence of the model mushroom Schizophyllum commune.</title>
        <authorList>
            <person name="Ohm R.A."/>
            <person name="de Jong J.F."/>
            <person name="Lugones L.G."/>
            <person name="Aerts A."/>
            <person name="Kothe E."/>
            <person name="Stajich J.E."/>
            <person name="de Vries R.P."/>
            <person name="Record E."/>
            <person name="Levasseur A."/>
            <person name="Baker S.E."/>
            <person name="Bartholomew K.A."/>
            <person name="Coutinho P.M."/>
            <person name="Erdmann S."/>
            <person name="Fowler T.J."/>
            <person name="Gathman A.C."/>
            <person name="Lombard V."/>
            <person name="Henrissat B."/>
            <person name="Knabe N."/>
            <person name="Kuees U."/>
            <person name="Lilly W.W."/>
            <person name="Lindquist E."/>
            <person name="Lucas S."/>
            <person name="Magnuson J.K."/>
            <person name="Piumi F."/>
            <person name="Raudaskoski M."/>
            <person name="Salamov A."/>
            <person name="Schmutz J."/>
            <person name="Schwarze F.W.M.R."/>
            <person name="vanKuyk P.A."/>
            <person name="Horton J.S."/>
            <person name="Grigoriev I.V."/>
            <person name="Woesten H.A.B."/>
        </authorList>
    </citation>
    <scope>NUCLEOTIDE SEQUENCE [LARGE SCALE GENOMIC DNA]</scope>
    <source>
        <strain evidence="11">H4-8 / FGSC 9210</strain>
    </source>
</reference>
<dbReference type="InParanoid" id="D8PRV0"/>
<dbReference type="STRING" id="578458.D8PRV0"/>
<keyword evidence="11" id="KW-1185">Reference proteome</keyword>
<dbReference type="Proteomes" id="UP000007431">
    <property type="component" value="Unassembled WGS sequence"/>
</dbReference>
<dbReference type="GO" id="GO:0009099">
    <property type="term" value="P:L-valine biosynthetic process"/>
    <property type="evidence" value="ECO:0007669"/>
    <property type="project" value="UniProtKB-UniPathway"/>
</dbReference>